<dbReference type="Proteomes" id="UP000177325">
    <property type="component" value="Unassembled WGS sequence"/>
</dbReference>
<protein>
    <submittedName>
        <fullName evidence="1">Uncharacterized protein</fullName>
    </submittedName>
</protein>
<proteinExistence type="predicted"/>
<dbReference type="AlphaFoldDB" id="A0A1F6FGI4"/>
<accession>A0A1F6FGI4</accession>
<evidence type="ECO:0000313" key="1">
    <source>
        <dbReference type="EMBL" id="OGG84975.1"/>
    </source>
</evidence>
<comment type="caution">
    <text evidence="1">The sequence shown here is derived from an EMBL/GenBank/DDBJ whole genome shotgun (WGS) entry which is preliminary data.</text>
</comment>
<evidence type="ECO:0000313" key="2">
    <source>
        <dbReference type="Proteomes" id="UP000177325"/>
    </source>
</evidence>
<dbReference type="EMBL" id="MFMM01000001">
    <property type="protein sequence ID" value="OGG84975.1"/>
    <property type="molecule type" value="Genomic_DNA"/>
</dbReference>
<sequence length="272" mass="30656">MNTFLEVIKDLWQFALEQLTFSDSPSVVVEAEVEPKATPIAITTQPVQAKPMTLPLHTAGTGVYVSALEASVFYRPVLTYDGVLTRLPYSTALTVLGFEGRFARVVIGDTTGFVLKDDITEQKKDIFPDFLSEEIYSFNHPDTKKVRKFLKDEFFAEPLYLPLQAVEFVLFRLNCEGRTISWPSERPRLAGRWQTILKGRAGIQIGVLPKAGAVMEFLKPDGTGFIGYTKAVHVDDAIVLQSVGRLIEGEYREEIVSKEVWHEWRPVWISVS</sequence>
<name>A0A1F6FGI4_9BACT</name>
<dbReference type="STRING" id="1798525.A3G90_02825"/>
<gene>
    <name evidence="1" type="ORF">A3G90_02825</name>
</gene>
<organism evidence="1 2">
    <name type="scientific">Candidatus Kaiserbacteria bacterium RIFCSPLOWO2_12_FULL_45_26</name>
    <dbReference type="NCBI Taxonomy" id="1798525"/>
    <lineage>
        <taxon>Bacteria</taxon>
        <taxon>Candidatus Kaiseribacteriota</taxon>
    </lineage>
</organism>
<reference evidence="1 2" key="1">
    <citation type="journal article" date="2016" name="Nat. Commun.">
        <title>Thousands of microbial genomes shed light on interconnected biogeochemical processes in an aquifer system.</title>
        <authorList>
            <person name="Anantharaman K."/>
            <person name="Brown C.T."/>
            <person name="Hug L.A."/>
            <person name="Sharon I."/>
            <person name="Castelle C.J."/>
            <person name="Probst A.J."/>
            <person name="Thomas B.C."/>
            <person name="Singh A."/>
            <person name="Wilkins M.J."/>
            <person name="Karaoz U."/>
            <person name="Brodie E.L."/>
            <person name="Williams K.H."/>
            <person name="Hubbard S.S."/>
            <person name="Banfield J.F."/>
        </authorList>
    </citation>
    <scope>NUCLEOTIDE SEQUENCE [LARGE SCALE GENOMIC DNA]</scope>
</reference>